<feature type="compositionally biased region" description="Basic residues" evidence="8">
    <location>
        <begin position="266"/>
        <end position="277"/>
    </location>
</feature>
<evidence type="ECO:0000313" key="11">
    <source>
        <dbReference type="Proteomes" id="UP000094112"/>
    </source>
</evidence>
<dbReference type="PANTHER" id="PTHR23236:SF25">
    <property type="entry name" value="RNA-BINDING PROTEIN 34"/>
    <property type="match status" value="1"/>
</dbReference>
<dbReference type="GO" id="GO:0000463">
    <property type="term" value="P:maturation of LSU-rRNA from tricistronic rRNA transcript (SSU-rRNA, 5.8S rRNA, LSU-rRNA)"/>
    <property type="evidence" value="ECO:0007669"/>
    <property type="project" value="TreeGrafter"/>
</dbReference>
<feature type="compositionally biased region" description="Basic residues" evidence="8">
    <location>
        <begin position="341"/>
        <end position="356"/>
    </location>
</feature>
<dbReference type="AlphaFoldDB" id="A0A1E3P3D0"/>
<dbReference type="CDD" id="cd12395">
    <property type="entry name" value="RRM2_RBM34"/>
    <property type="match status" value="1"/>
</dbReference>
<feature type="compositionally biased region" description="Acidic residues" evidence="8">
    <location>
        <begin position="45"/>
        <end position="65"/>
    </location>
</feature>
<reference evidence="10 11" key="1">
    <citation type="journal article" date="2016" name="Proc. Natl. Acad. Sci. U.S.A.">
        <title>Comparative genomics of biotechnologically important yeasts.</title>
        <authorList>
            <person name="Riley R."/>
            <person name="Haridas S."/>
            <person name="Wolfe K.H."/>
            <person name="Lopes M.R."/>
            <person name="Hittinger C.T."/>
            <person name="Goeker M."/>
            <person name="Salamov A.A."/>
            <person name="Wisecaver J.H."/>
            <person name="Long T.M."/>
            <person name="Calvey C.H."/>
            <person name="Aerts A.L."/>
            <person name="Barry K.W."/>
            <person name="Choi C."/>
            <person name="Clum A."/>
            <person name="Coughlan A.Y."/>
            <person name="Deshpande S."/>
            <person name="Douglass A.P."/>
            <person name="Hanson S.J."/>
            <person name="Klenk H.-P."/>
            <person name="LaButti K.M."/>
            <person name="Lapidus A."/>
            <person name="Lindquist E.A."/>
            <person name="Lipzen A.M."/>
            <person name="Meier-Kolthoff J.P."/>
            <person name="Ohm R.A."/>
            <person name="Otillar R.P."/>
            <person name="Pangilinan J.L."/>
            <person name="Peng Y."/>
            <person name="Rokas A."/>
            <person name="Rosa C.A."/>
            <person name="Scheuner C."/>
            <person name="Sibirny A.A."/>
            <person name="Slot J.C."/>
            <person name="Stielow J.B."/>
            <person name="Sun H."/>
            <person name="Kurtzman C.P."/>
            <person name="Blackwell M."/>
            <person name="Grigoriev I.V."/>
            <person name="Jeffries T.W."/>
        </authorList>
    </citation>
    <scope>NUCLEOTIDE SEQUENCE [LARGE SCALE GENOMIC DNA]</scope>
    <source>
        <strain evidence="11">ATCC 58044 / CBS 1984 / NCYC 433 / NRRL Y-366-8</strain>
    </source>
</reference>
<dbReference type="Proteomes" id="UP000094112">
    <property type="component" value="Unassembled WGS sequence"/>
</dbReference>
<evidence type="ECO:0000256" key="1">
    <source>
        <dbReference type="ARBA" id="ARBA00002475"/>
    </source>
</evidence>
<sequence>MDEAEEEEAPVEIKKKKKNSDEDDDLEGKYLEKILNDPKSKDNEEQKEDEESKYEADSDSEDEEEAKLAAKSSEAKSIDFKEKEVEKAQRTIFIGNMASSVITSKKDYKELKKFFTTFGPIESIRFRSISFNEPIPRKAAFVKQKLHESRDSLNAYIVFKTQQDARKALEANGKVLFNLHLRVDSVSHPAKIDNKRTIFVGNLDFEEKEEELWNIFGECGEIDSVRIVRDSATNMGKGFGYVQFKDFTSVSKALLLHEKKLGAKKRKLRITRSKRVKPNQQNNNNNNKHNNNNKQRALKNLTDDQKTKLGRAQRVLGKADRSQAGKIIEGQRAQKGDRVAGVKHGKNRVKKPRIRQRSTDFKNNRK</sequence>
<dbReference type="Gene3D" id="3.30.70.330">
    <property type="match status" value="2"/>
</dbReference>
<feature type="compositionally biased region" description="Acidic residues" evidence="8">
    <location>
        <begin position="1"/>
        <end position="10"/>
    </location>
</feature>
<feature type="region of interest" description="Disordered" evidence="8">
    <location>
        <begin position="266"/>
        <end position="366"/>
    </location>
</feature>
<organism evidence="10 11">
    <name type="scientific">Wickerhamomyces anomalus (strain ATCC 58044 / CBS 1984 / NCYC 433 / NRRL Y-366-8)</name>
    <name type="common">Yeast</name>
    <name type="synonym">Hansenula anomala</name>
    <dbReference type="NCBI Taxonomy" id="683960"/>
    <lineage>
        <taxon>Eukaryota</taxon>
        <taxon>Fungi</taxon>
        <taxon>Dikarya</taxon>
        <taxon>Ascomycota</taxon>
        <taxon>Saccharomycotina</taxon>
        <taxon>Saccharomycetes</taxon>
        <taxon>Phaffomycetales</taxon>
        <taxon>Wickerhamomycetaceae</taxon>
        <taxon>Wickerhamomyces</taxon>
    </lineage>
</organism>
<accession>A0A1E3P3D0</accession>
<dbReference type="InterPro" id="IPR035979">
    <property type="entry name" value="RBD_domain_sf"/>
</dbReference>
<dbReference type="GeneID" id="30202842"/>
<dbReference type="EMBL" id="KV454210">
    <property type="protein sequence ID" value="ODQ59714.1"/>
    <property type="molecule type" value="Genomic_DNA"/>
</dbReference>
<dbReference type="GO" id="GO:0019843">
    <property type="term" value="F:rRNA binding"/>
    <property type="evidence" value="ECO:0007669"/>
    <property type="project" value="TreeGrafter"/>
</dbReference>
<evidence type="ECO:0000256" key="2">
    <source>
        <dbReference type="ARBA" id="ARBA00004604"/>
    </source>
</evidence>
<evidence type="ECO:0000256" key="5">
    <source>
        <dbReference type="ARBA" id="ARBA00022884"/>
    </source>
</evidence>
<feature type="domain" description="RRM" evidence="9">
    <location>
        <begin position="90"/>
        <end position="188"/>
    </location>
</feature>
<dbReference type="Pfam" id="PF00076">
    <property type="entry name" value="RRM_1"/>
    <property type="match status" value="1"/>
</dbReference>
<evidence type="ECO:0000259" key="9">
    <source>
        <dbReference type="PROSITE" id="PS50102"/>
    </source>
</evidence>
<dbReference type="GO" id="GO:0005730">
    <property type="term" value="C:nucleolus"/>
    <property type="evidence" value="ECO:0007669"/>
    <property type="project" value="UniProtKB-SubCell"/>
</dbReference>
<gene>
    <name evidence="10" type="ORF">WICANDRAFT_83793</name>
</gene>
<dbReference type="InterPro" id="IPR012677">
    <property type="entry name" value="Nucleotide-bd_a/b_plait_sf"/>
</dbReference>
<proteinExistence type="inferred from homology"/>
<keyword evidence="5 7" id="KW-0694">RNA-binding</keyword>
<dbReference type="InterPro" id="IPR000504">
    <property type="entry name" value="RRM_dom"/>
</dbReference>
<feature type="compositionally biased region" description="Basic and acidic residues" evidence="8">
    <location>
        <begin position="27"/>
        <end position="44"/>
    </location>
</feature>
<dbReference type="PANTHER" id="PTHR23236">
    <property type="entry name" value="EUKARYOTIC TRANSLATION INITIATION FACTOR 4B/4H"/>
    <property type="match status" value="1"/>
</dbReference>
<comment type="function">
    <text evidence="1">Involved in pre-25S rRNA processing.</text>
</comment>
<evidence type="ECO:0000256" key="7">
    <source>
        <dbReference type="PROSITE-ProRule" id="PRU00176"/>
    </source>
</evidence>
<dbReference type="STRING" id="683960.A0A1E3P3D0"/>
<evidence type="ECO:0000256" key="6">
    <source>
        <dbReference type="ARBA" id="ARBA00023242"/>
    </source>
</evidence>
<comment type="subcellular location">
    <subcellularLocation>
        <location evidence="2">Nucleus</location>
        <location evidence="2">Nucleolus</location>
    </subcellularLocation>
</comment>
<feature type="compositionally biased region" description="Basic and acidic residues" evidence="8">
    <location>
        <begin position="357"/>
        <end position="366"/>
    </location>
</feature>
<dbReference type="SUPFAM" id="SSF54928">
    <property type="entry name" value="RNA-binding domain, RBD"/>
    <property type="match status" value="2"/>
</dbReference>
<dbReference type="RefSeq" id="XP_019038921.1">
    <property type="nucleotide sequence ID" value="XM_019185596.1"/>
</dbReference>
<feature type="domain" description="RRM" evidence="9">
    <location>
        <begin position="196"/>
        <end position="275"/>
    </location>
</feature>
<dbReference type="OrthoDB" id="442677at2759"/>
<feature type="compositionally biased region" description="Low complexity" evidence="8">
    <location>
        <begin position="279"/>
        <end position="295"/>
    </location>
</feature>
<dbReference type="SMART" id="SM00360">
    <property type="entry name" value="RRM"/>
    <property type="match status" value="2"/>
</dbReference>
<dbReference type="PROSITE" id="PS50102">
    <property type="entry name" value="RRM"/>
    <property type="match status" value="2"/>
</dbReference>
<evidence type="ECO:0000256" key="8">
    <source>
        <dbReference type="SAM" id="MobiDB-lite"/>
    </source>
</evidence>
<name>A0A1E3P3D0_WICAA</name>
<keyword evidence="6" id="KW-0539">Nucleus</keyword>
<dbReference type="InterPro" id="IPR034221">
    <property type="entry name" value="RBM34_RRM2"/>
</dbReference>
<evidence type="ECO:0000256" key="4">
    <source>
        <dbReference type="ARBA" id="ARBA00015520"/>
    </source>
</evidence>
<evidence type="ECO:0000256" key="3">
    <source>
        <dbReference type="ARBA" id="ARBA00007077"/>
    </source>
</evidence>
<keyword evidence="11" id="KW-1185">Reference proteome</keyword>
<feature type="region of interest" description="Disordered" evidence="8">
    <location>
        <begin position="1"/>
        <end position="73"/>
    </location>
</feature>
<protein>
    <recommendedName>
        <fullName evidence="4">Nucleolar protein 12</fullName>
    </recommendedName>
</protein>
<comment type="similarity">
    <text evidence="3">Belongs to the RRM RBM34 family.</text>
</comment>
<evidence type="ECO:0000313" key="10">
    <source>
        <dbReference type="EMBL" id="ODQ59714.1"/>
    </source>
</evidence>